<dbReference type="PANTHER" id="PTHR10790:SF51">
    <property type="entry name" value="TETRATRICOPEPTIDE REPEAT PROTEIN"/>
    <property type="match status" value="1"/>
</dbReference>
<feature type="transmembrane region" description="Helical" evidence="1">
    <location>
        <begin position="296"/>
        <end position="317"/>
    </location>
</feature>
<keyword evidence="1" id="KW-0472">Membrane</keyword>
<dbReference type="Pfam" id="PF10060">
    <property type="entry name" value="DUF2298"/>
    <property type="match status" value="1"/>
</dbReference>
<reference evidence="2 3" key="1">
    <citation type="journal article" date="2014" name="Int. J. Syst. Evol. Microbiol.">
        <title>Complete genome sequence of Corynebacterium casei LMG S-19264T (=DSM 44701T), isolated from a smear-ripened cheese.</title>
        <authorList>
            <consortium name="US DOE Joint Genome Institute (JGI-PGF)"/>
            <person name="Walter F."/>
            <person name="Albersmeier A."/>
            <person name="Kalinowski J."/>
            <person name="Ruckert C."/>
        </authorList>
    </citation>
    <scope>NUCLEOTIDE SEQUENCE [LARGE SCALE GENOMIC DNA]</scope>
    <source>
        <strain evidence="2 3">CGMCC 4.7215</strain>
    </source>
</reference>
<evidence type="ECO:0000313" key="2">
    <source>
        <dbReference type="EMBL" id="MFC7124986.1"/>
    </source>
</evidence>
<dbReference type="EMBL" id="JBHSZQ010000002">
    <property type="protein sequence ID" value="MFC7124986.1"/>
    <property type="molecule type" value="Genomic_DNA"/>
</dbReference>
<name>A0ABD5X586_9EURY</name>
<dbReference type="RefSeq" id="WP_267638244.1">
    <property type="nucleotide sequence ID" value="NZ_JAODIY010000013.1"/>
</dbReference>
<keyword evidence="1" id="KW-1133">Transmembrane helix</keyword>
<sequence length="784" mass="84935">MMEYILILRWGVILTLLTLIGAPISALVFSPLPRRGAAFSLPVTLVLLATFTLLAGQVTFGLHTVVLGVVLITSFSGAAYRLGNVPDWRAVAVSCGVFFTGFLLFTLYIIHTTGITAAGGEQFLHYGLTNTLAGSESLPPTDFWFAGEELRYYYGTQLQVATLSMLTGTEIRYGYYLGLTTFYAVLFVSAYGLVGAVVASRDRSYHLGGVLGAFFVALAGSSVTFIRQLFGRLPDDITTSYGEPAFRGLIEERGMSMQEAIGSQGGVGDWLWFYERYVVEGGLYEFPLYSFIKSDLHGHTLSTGYVVFAAAIAYSYYCTPAEERWRRVAVLYGGLGTVAGLFGFMNTWSLPTAVGLAWLALAAAPSHPASMLPDRLAGSLSPLADEKSTQLRTRVPAEVWRITVAAILAIPVGVIGIVIASPFLVFGHVPTNEGIGILPPRTALGPFLTLYTGLLLLFGGYFAVRTPSLFELSRGHLGVAGVFVVGLGVLLPSTWAVTAVLTAFLLVAWWLVRTERAGFIGVLLVAGFGLLLSLELVHAKVYPFERVRWNTTLKVAVQGWTLAGLAAGGAAAVLVSRAIEQVQTFRTMQTQKKSVSSRVALGRVGPALLALVLVVGVVATSLPFGILAVHNNVGYDVFSPSEGTFDGLATHDEDRAEEMEGLYWLDEQGKPTIAEAPGRDTYNWRSAASVLTDAVSVVGWDHQVGYRGEEAFEERAGAIEQLYVGSLDNAVKTLKRYDVEYIYVGTSERETFYRINDFDTVDGITIAFKNEAVTIYRVNHTRLS</sequence>
<feature type="transmembrane region" description="Helical" evidence="1">
    <location>
        <begin position="519"/>
        <end position="539"/>
    </location>
</feature>
<keyword evidence="1" id="KW-0812">Transmembrane</keyword>
<feature type="transmembrane region" description="Helical" evidence="1">
    <location>
        <begin position="559"/>
        <end position="579"/>
    </location>
</feature>
<dbReference type="InterPro" id="IPR018746">
    <property type="entry name" value="DUF2298"/>
</dbReference>
<dbReference type="NCBIfam" id="TIGR03662">
    <property type="entry name" value="Chlor_Arch_YYY"/>
    <property type="match status" value="1"/>
</dbReference>
<feature type="transmembrane region" description="Helical" evidence="1">
    <location>
        <begin position="600"/>
        <end position="622"/>
    </location>
</feature>
<feature type="transmembrane region" description="Helical" evidence="1">
    <location>
        <begin position="329"/>
        <end position="348"/>
    </location>
</feature>
<organism evidence="2 3">
    <name type="scientific">Halovenus rubra</name>
    <dbReference type="NCBI Taxonomy" id="869890"/>
    <lineage>
        <taxon>Archaea</taxon>
        <taxon>Methanobacteriati</taxon>
        <taxon>Methanobacteriota</taxon>
        <taxon>Stenosarchaea group</taxon>
        <taxon>Halobacteria</taxon>
        <taxon>Halobacteriales</taxon>
        <taxon>Haloarculaceae</taxon>
        <taxon>Halovenus</taxon>
    </lineage>
</organism>
<proteinExistence type="predicted"/>
<feature type="transmembrane region" description="Helical" evidence="1">
    <location>
        <begin position="484"/>
        <end position="512"/>
    </location>
</feature>
<feature type="transmembrane region" description="Helical" evidence="1">
    <location>
        <begin position="6"/>
        <end position="29"/>
    </location>
</feature>
<protein>
    <submittedName>
        <fullName evidence="2">DUF2298 domain-containing protein</fullName>
    </submittedName>
</protein>
<feature type="transmembrane region" description="Helical" evidence="1">
    <location>
        <begin position="60"/>
        <end position="83"/>
    </location>
</feature>
<gene>
    <name evidence="2" type="ORF">ACFQJ7_02885</name>
</gene>
<dbReference type="PANTHER" id="PTHR10790">
    <property type="entry name" value="TPR-DOMAIN CONTAINING PROTEIN"/>
    <property type="match status" value="1"/>
</dbReference>
<accession>A0ABD5X586</accession>
<dbReference type="AlphaFoldDB" id="A0ABD5X586"/>
<dbReference type="Proteomes" id="UP001596414">
    <property type="component" value="Unassembled WGS sequence"/>
</dbReference>
<feature type="transmembrane region" description="Helical" evidence="1">
    <location>
        <begin position="36"/>
        <end position="54"/>
    </location>
</feature>
<feature type="transmembrane region" description="Helical" evidence="1">
    <location>
        <begin position="90"/>
        <end position="110"/>
    </location>
</feature>
<feature type="transmembrane region" description="Helical" evidence="1">
    <location>
        <begin position="173"/>
        <end position="198"/>
    </location>
</feature>
<comment type="caution">
    <text evidence="2">The sequence shown here is derived from an EMBL/GenBank/DDBJ whole genome shotgun (WGS) entry which is preliminary data.</text>
</comment>
<feature type="transmembrane region" description="Helical" evidence="1">
    <location>
        <begin position="205"/>
        <end position="226"/>
    </location>
</feature>
<evidence type="ECO:0000313" key="3">
    <source>
        <dbReference type="Proteomes" id="UP001596414"/>
    </source>
</evidence>
<feature type="transmembrane region" description="Helical" evidence="1">
    <location>
        <begin position="447"/>
        <end position="464"/>
    </location>
</feature>
<feature type="transmembrane region" description="Helical" evidence="1">
    <location>
        <begin position="399"/>
        <end position="426"/>
    </location>
</feature>
<evidence type="ECO:0000256" key="1">
    <source>
        <dbReference type="SAM" id="Phobius"/>
    </source>
</evidence>